<proteinExistence type="predicted"/>
<evidence type="ECO:0000256" key="1">
    <source>
        <dbReference type="SAM" id="Phobius"/>
    </source>
</evidence>
<evidence type="ECO:0000313" key="2">
    <source>
        <dbReference type="EMBL" id="KAL0448183.1"/>
    </source>
</evidence>
<protein>
    <submittedName>
        <fullName evidence="2">Uncharacterized protein</fullName>
    </submittedName>
</protein>
<accession>A0AAW2X2U6</accession>
<keyword evidence="1" id="KW-1133">Transmembrane helix</keyword>
<keyword evidence="1" id="KW-0812">Transmembrane</keyword>
<keyword evidence="1" id="KW-0472">Membrane</keyword>
<name>A0AAW2X2U6_9LAMI</name>
<sequence>MAYEACMKNGEMGLEKVELRHGGPFASSSTLVTMITSFLHIILSALLGDPTFLVSSVLVELVSHALQ</sequence>
<organism evidence="2">
    <name type="scientific">Sesamum latifolium</name>
    <dbReference type="NCBI Taxonomy" id="2727402"/>
    <lineage>
        <taxon>Eukaryota</taxon>
        <taxon>Viridiplantae</taxon>
        <taxon>Streptophyta</taxon>
        <taxon>Embryophyta</taxon>
        <taxon>Tracheophyta</taxon>
        <taxon>Spermatophyta</taxon>
        <taxon>Magnoliopsida</taxon>
        <taxon>eudicotyledons</taxon>
        <taxon>Gunneridae</taxon>
        <taxon>Pentapetalae</taxon>
        <taxon>asterids</taxon>
        <taxon>lamiids</taxon>
        <taxon>Lamiales</taxon>
        <taxon>Pedaliaceae</taxon>
        <taxon>Sesamum</taxon>
    </lineage>
</organism>
<dbReference type="AlphaFoldDB" id="A0AAW2X2U6"/>
<feature type="transmembrane region" description="Helical" evidence="1">
    <location>
        <begin position="25"/>
        <end position="47"/>
    </location>
</feature>
<gene>
    <name evidence="2" type="ORF">Slati_1946200</name>
</gene>
<reference evidence="2" key="1">
    <citation type="submission" date="2020-06" db="EMBL/GenBank/DDBJ databases">
        <authorList>
            <person name="Li T."/>
            <person name="Hu X."/>
            <person name="Zhang T."/>
            <person name="Song X."/>
            <person name="Zhang H."/>
            <person name="Dai N."/>
            <person name="Sheng W."/>
            <person name="Hou X."/>
            <person name="Wei L."/>
        </authorList>
    </citation>
    <scope>NUCLEOTIDE SEQUENCE</scope>
    <source>
        <strain evidence="2">KEN1</strain>
        <tissue evidence="2">Leaf</tissue>
    </source>
</reference>
<dbReference type="EMBL" id="JACGWN010000006">
    <property type="protein sequence ID" value="KAL0448183.1"/>
    <property type="molecule type" value="Genomic_DNA"/>
</dbReference>
<reference evidence="2" key="2">
    <citation type="journal article" date="2024" name="Plant">
        <title>Genomic evolution and insights into agronomic trait innovations of Sesamum species.</title>
        <authorList>
            <person name="Miao H."/>
            <person name="Wang L."/>
            <person name="Qu L."/>
            <person name="Liu H."/>
            <person name="Sun Y."/>
            <person name="Le M."/>
            <person name="Wang Q."/>
            <person name="Wei S."/>
            <person name="Zheng Y."/>
            <person name="Lin W."/>
            <person name="Duan Y."/>
            <person name="Cao H."/>
            <person name="Xiong S."/>
            <person name="Wang X."/>
            <person name="Wei L."/>
            <person name="Li C."/>
            <person name="Ma Q."/>
            <person name="Ju M."/>
            <person name="Zhao R."/>
            <person name="Li G."/>
            <person name="Mu C."/>
            <person name="Tian Q."/>
            <person name="Mei H."/>
            <person name="Zhang T."/>
            <person name="Gao T."/>
            <person name="Zhang H."/>
        </authorList>
    </citation>
    <scope>NUCLEOTIDE SEQUENCE</scope>
    <source>
        <strain evidence="2">KEN1</strain>
    </source>
</reference>
<comment type="caution">
    <text evidence="2">The sequence shown here is derived from an EMBL/GenBank/DDBJ whole genome shotgun (WGS) entry which is preliminary data.</text>
</comment>